<accession>A0A1I7RUS6</accession>
<dbReference type="EMBL" id="CAJFCV020000003">
    <property type="protein sequence ID" value="CAG9105504.1"/>
    <property type="molecule type" value="Genomic_DNA"/>
</dbReference>
<keyword evidence="1" id="KW-0732">Signal</keyword>
<dbReference type="Proteomes" id="UP000582659">
    <property type="component" value="Unassembled WGS sequence"/>
</dbReference>
<feature type="signal peptide" evidence="1">
    <location>
        <begin position="1"/>
        <end position="21"/>
    </location>
</feature>
<evidence type="ECO:0000313" key="5">
    <source>
        <dbReference type="Proteomes" id="UP000659654"/>
    </source>
</evidence>
<evidence type="ECO:0000313" key="2">
    <source>
        <dbReference type="EMBL" id="CAD5219893.1"/>
    </source>
</evidence>
<reference evidence="6" key="1">
    <citation type="submission" date="2016-11" db="UniProtKB">
        <authorList>
            <consortium name="WormBaseParasite"/>
        </authorList>
    </citation>
    <scope>IDENTIFICATION</scope>
</reference>
<dbReference type="Proteomes" id="UP000659654">
    <property type="component" value="Unassembled WGS sequence"/>
</dbReference>
<evidence type="ECO:0000313" key="3">
    <source>
        <dbReference type="EMBL" id="CAG9105504.1"/>
    </source>
</evidence>
<evidence type="ECO:0000313" key="4">
    <source>
        <dbReference type="Proteomes" id="UP000095284"/>
    </source>
</evidence>
<organism evidence="4 6">
    <name type="scientific">Bursaphelenchus xylophilus</name>
    <name type="common">Pinewood nematode worm</name>
    <name type="synonym">Aphelenchoides xylophilus</name>
    <dbReference type="NCBI Taxonomy" id="6326"/>
    <lineage>
        <taxon>Eukaryota</taxon>
        <taxon>Metazoa</taxon>
        <taxon>Ecdysozoa</taxon>
        <taxon>Nematoda</taxon>
        <taxon>Chromadorea</taxon>
        <taxon>Rhabditida</taxon>
        <taxon>Tylenchina</taxon>
        <taxon>Tylenchomorpha</taxon>
        <taxon>Aphelenchoidea</taxon>
        <taxon>Aphelenchoididae</taxon>
        <taxon>Bursaphelenchus</taxon>
    </lineage>
</organism>
<reference evidence="3" key="2">
    <citation type="submission" date="2020-08" db="EMBL/GenBank/DDBJ databases">
        <authorList>
            <person name="Kikuchi T."/>
        </authorList>
    </citation>
    <scope>NUCLEOTIDE SEQUENCE</scope>
    <source>
        <strain evidence="2">Ka4C1</strain>
    </source>
</reference>
<protein>
    <submittedName>
        <fullName evidence="2">(pine wood nematode) hypothetical protein</fullName>
    </submittedName>
</protein>
<evidence type="ECO:0000313" key="6">
    <source>
        <dbReference type="WBParaSite" id="BXY_0448600.1"/>
    </source>
</evidence>
<dbReference type="WBParaSite" id="BXY_0448600.1">
    <property type="protein sequence ID" value="BXY_0448600.1"/>
    <property type="gene ID" value="BXY_0448600"/>
</dbReference>
<sequence>MSLKELVVICILLSFVGHSDGFCFFHIQCRYSCGYNAVAKCTFVGCLCTPIPGSDESDRKVMKTNRLLD</sequence>
<dbReference type="Proteomes" id="UP000095284">
    <property type="component" value="Unplaced"/>
</dbReference>
<dbReference type="EMBL" id="CAJFDI010000003">
    <property type="protein sequence ID" value="CAD5219893.1"/>
    <property type="molecule type" value="Genomic_DNA"/>
</dbReference>
<name>A0A1I7RUS6_BURXY</name>
<gene>
    <name evidence="2" type="ORF">BXYJ_LOCUS5906</name>
</gene>
<proteinExistence type="predicted"/>
<keyword evidence="5" id="KW-1185">Reference proteome</keyword>
<feature type="chain" id="PRO_5036308663" evidence="1">
    <location>
        <begin position="22"/>
        <end position="69"/>
    </location>
</feature>
<evidence type="ECO:0000256" key="1">
    <source>
        <dbReference type="SAM" id="SignalP"/>
    </source>
</evidence>
<dbReference type="AlphaFoldDB" id="A0A1I7RUS6"/>